<dbReference type="AlphaFoldDB" id="G0EKA4"/>
<name>G0EKA4_BRAIP</name>
<dbReference type="PANTHER" id="PTHR38432">
    <property type="entry name" value="TELA-LIKE PROTEIN SAOUHSC_01408"/>
    <property type="match status" value="1"/>
</dbReference>
<proteinExistence type="inferred from homology"/>
<protein>
    <submittedName>
        <fullName evidence="3">Toxic anion resistance family protein</fullName>
    </submittedName>
</protein>
<evidence type="ECO:0000256" key="2">
    <source>
        <dbReference type="SAM" id="Coils"/>
    </source>
</evidence>
<feature type="coiled-coil region" evidence="2">
    <location>
        <begin position="229"/>
        <end position="263"/>
    </location>
</feature>
<dbReference type="GeneID" id="44969218"/>
<dbReference type="Proteomes" id="UP000008522">
    <property type="component" value="Chromosome"/>
</dbReference>
<dbReference type="eggNOG" id="COG3853">
    <property type="taxonomic scope" value="Bacteria"/>
</dbReference>
<gene>
    <name evidence="3" type="ordered locus">Bint_0663</name>
</gene>
<organism evidence="3 4">
    <name type="scientific">Brachyspira intermedia (strain ATCC 51140 / PWS/A)</name>
    <name type="common">Serpulina intermedia</name>
    <dbReference type="NCBI Taxonomy" id="1045858"/>
    <lineage>
        <taxon>Bacteria</taxon>
        <taxon>Pseudomonadati</taxon>
        <taxon>Spirochaetota</taxon>
        <taxon>Spirochaetia</taxon>
        <taxon>Brachyspirales</taxon>
        <taxon>Brachyspiraceae</taxon>
        <taxon>Brachyspira</taxon>
    </lineage>
</organism>
<dbReference type="InterPro" id="IPR008863">
    <property type="entry name" value="Toxic_anion-R_TelA"/>
</dbReference>
<evidence type="ECO:0000313" key="3">
    <source>
        <dbReference type="EMBL" id="AEM21292.1"/>
    </source>
</evidence>
<dbReference type="KEGG" id="bip:Bint_0663"/>
<accession>G0EKA4</accession>
<keyword evidence="2" id="KW-0175">Coiled coil</keyword>
<dbReference type="HOGENOM" id="CLU_032111_0_0_12"/>
<dbReference type="RefSeq" id="WP_014487134.1">
    <property type="nucleotide sequence ID" value="NC_017243.1"/>
</dbReference>
<evidence type="ECO:0000313" key="4">
    <source>
        <dbReference type="Proteomes" id="UP000008522"/>
    </source>
</evidence>
<reference evidence="3 4" key="1">
    <citation type="journal article" date="2011" name="BMC Genomics">
        <title>Complete genome sequence of Brachyspira intermedia reveals unique genomic features in Brachyspira species and phage-mediated horizontal gene transfer.</title>
        <authorList>
            <person name="Hafstrom T."/>
            <person name="Jansson D.S."/>
            <person name="Segerman B."/>
        </authorList>
    </citation>
    <scope>NUCLEOTIDE SEQUENCE [LARGE SCALE GENOMIC DNA]</scope>
    <source>
        <strain evidence="4">ATCC 51140 / PWS/A</strain>
    </source>
</reference>
<evidence type="ECO:0000256" key="1">
    <source>
        <dbReference type="ARBA" id="ARBA00005541"/>
    </source>
</evidence>
<comment type="similarity">
    <text evidence="1">Belongs to the TelA family.</text>
</comment>
<dbReference type="PATRIC" id="fig|1045858.4.peg.664"/>
<keyword evidence="4" id="KW-1185">Reference proteome</keyword>
<dbReference type="PANTHER" id="PTHR38432:SF1">
    <property type="entry name" value="TELA-LIKE PROTEIN SAOUHSC_01408"/>
    <property type="match status" value="1"/>
</dbReference>
<dbReference type="EMBL" id="CP002874">
    <property type="protein sequence ID" value="AEM21292.1"/>
    <property type="molecule type" value="Genomic_DNA"/>
</dbReference>
<sequence length="487" mass="54942">MENNNLENNQQPNNIQDQNIVNAQPMQQNAMPNNIQGQNIVNAQPVQQNVMPNNMQGQNIVNAQPVQQNVMPNNIQGQNIINVQPVQPNVMPNNMQGQNFVNVQPVQQNAMPVNMQGQNFVNTQNYQPQNSAQQVFNDMNSVSNGQFTPEDIAKINQLSNSINLQDSVSIMSYGSAAQNKMIQFSENTLSNVMNKDLGEVGEAITDVITELKGFDIENETKGKGLFGFFKKAANNITKLKAKYTSVEANIDSIVKNLEAHQRNLLKDISILDQMYNYNLEYLKELEIYIEAGKQKLNHLMANEIPALESKAIASNTAEDAQLARDFKDLANRFEKRIHDLELTKTISIQTIPQIRLVQNNNVIMTEKIQSTITNTIPLWKNQMVLAIGLHHSNEAAKAQRAVTDTTNELLRKNADMLKTSTIETARESERGIVDIETLKHTNQQLISTLDEVMKIQTEGREKRRAAELELRNIENELKTKILNVSRE</sequence>
<feature type="coiled-coil region" evidence="2">
    <location>
        <begin position="456"/>
        <end position="483"/>
    </location>
</feature>
<dbReference type="Pfam" id="PF05816">
    <property type="entry name" value="TelA"/>
    <property type="match status" value="1"/>
</dbReference>